<dbReference type="OrthoDB" id="4407663at2"/>
<keyword evidence="4" id="KW-1185">Reference proteome</keyword>
<dbReference type="Proteomes" id="UP000239494">
    <property type="component" value="Unassembled WGS sequence"/>
</dbReference>
<feature type="transmembrane region" description="Helical" evidence="1">
    <location>
        <begin position="63"/>
        <end position="86"/>
    </location>
</feature>
<keyword evidence="1" id="KW-0812">Transmembrane</keyword>
<keyword evidence="1" id="KW-0472">Membrane</keyword>
<sequence length="252" mass="27123">MTRTLRERVVARMPAWLVEKVPREHTESDEAFHRRRRVVAATSLAGAGLLGASLRSTPDSTRFYGLTAATAATWVVGGLASGPLHLGRTRYRDALRRPVVTPVLVGVGAFGVFYGCALVCRHVPFLDRAISRVLRYADRGSTAPVLATTLLNGAAEEVFFRGALYAATGRRHPVLASTAVYALATTATRNPSLVLASGVMGALFGLQRRATGGIQAPLITHLTWSVLMLRFLPPLFRRDGLPVDPTEPSDAP</sequence>
<comment type="caution">
    <text evidence="3">The sequence shown here is derived from an EMBL/GenBank/DDBJ whole genome shotgun (WGS) entry which is preliminary data.</text>
</comment>
<dbReference type="Pfam" id="PF02517">
    <property type="entry name" value="Rce1-like"/>
    <property type="match status" value="1"/>
</dbReference>
<dbReference type="EMBL" id="PVTF01000007">
    <property type="protein sequence ID" value="PRY39547.1"/>
    <property type="molecule type" value="Genomic_DNA"/>
</dbReference>
<dbReference type="AlphaFoldDB" id="A0A2T0T1L8"/>
<evidence type="ECO:0000313" key="3">
    <source>
        <dbReference type="EMBL" id="PRY39547.1"/>
    </source>
</evidence>
<protein>
    <recommendedName>
        <fullName evidence="2">CAAX prenyl protease 2/Lysostaphin resistance protein A-like domain-containing protein</fullName>
    </recommendedName>
</protein>
<organism evidence="3 4">
    <name type="scientific">Umezawaea tangerina</name>
    <dbReference type="NCBI Taxonomy" id="84725"/>
    <lineage>
        <taxon>Bacteria</taxon>
        <taxon>Bacillati</taxon>
        <taxon>Actinomycetota</taxon>
        <taxon>Actinomycetes</taxon>
        <taxon>Pseudonocardiales</taxon>
        <taxon>Pseudonocardiaceae</taxon>
        <taxon>Umezawaea</taxon>
    </lineage>
</organism>
<dbReference type="GO" id="GO:0004175">
    <property type="term" value="F:endopeptidase activity"/>
    <property type="evidence" value="ECO:0007669"/>
    <property type="project" value="UniProtKB-ARBA"/>
</dbReference>
<feature type="transmembrane region" description="Helical" evidence="1">
    <location>
        <begin position="38"/>
        <end position="57"/>
    </location>
</feature>
<reference evidence="3 4" key="1">
    <citation type="submission" date="2018-03" db="EMBL/GenBank/DDBJ databases">
        <title>Genomic Encyclopedia of Archaeal and Bacterial Type Strains, Phase II (KMG-II): from individual species to whole genera.</title>
        <authorList>
            <person name="Goeker M."/>
        </authorList>
    </citation>
    <scope>NUCLEOTIDE SEQUENCE [LARGE SCALE GENOMIC DNA]</scope>
    <source>
        <strain evidence="3 4">DSM 44720</strain>
    </source>
</reference>
<dbReference type="InterPro" id="IPR003675">
    <property type="entry name" value="Rce1/LyrA-like_dom"/>
</dbReference>
<dbReference type="RefSeq" id="WP_106189487.1">
    <property type="nucleotide sequence ID" value="NZ_PVTF01000007.1"/>
</dbReference>
<dbReference type="GO" id="GO:0080120">
    <property type="term" value="P:CAAX-box protein maturation"/>
    <property type="evidence" value="ECO:0007669"/>
    <property type="project" value="UniProtKB-ARBA"/>
</dbReference>
<feature type="domain" description="CAAX prenyl protease 2/Lysostaphin resistance protein A-like" evidence="2">
    <location>
        <begin position="142"/>
        <end position="226"/>
    </location>
</feature>
<evidence type="ECO:0000313" key="4">
    <source>
        <dbReference type="Proteomes" id="UP000239494"/>
    </source>
</evidence>
<proteinExistence type="predicted"/>
<feature type="transmembrane region" description="Helical" evidence="1">
    <location>
        <begin position="98"/>
        <end position="115"/>
    </location>
</feature>
<accession>A0A2T0T1L8</accession>
<evidence type="ECO:0000256" key="1">
    <source>
        <dbReference type="SAM" id="Phobius"/>
    </source>
</evidence>
<gene>
    <name evidence="3" type="ORF">CLV43_107130</name>
</gene>
<evidence type="ECO:0000259" key="2">
    <source>
        <dbReference type="Pfam" id="PF02517"/>
    </source>
</evidence>
<keyword evidence="1" id="KW-1133">Transmembrane helix</keyword>
<name>A0A2T0T1L8_9PSEU</name>